<accession>A0ABU9I6F8</accession>
<organism evidence="1 2">
    <name type="scientific">Flavobacterium helocola</name>
    <dbReference type="NCBI Taxonomy" id="3139139"/>
    <lineage>
        <taxon>Bacteria</taxon>
        <taxon>Pseudomonadati</taxon>
        <taxon>Bacteroidota</taxon>
        <taxon>Flavobacteriia</taxon>
        <taxon>Flavobacteriales</taxon>
        <taxon>Flavobacteriaceae</taxon>
        <taxon>Flavobacterium</taxon>
    </lineage>
</organism>
<evidence type="ECO:0000313" key="1">
    <source>
        <dbReference type="EMBL" id="MEL1247493.1"/>
    </source>
</evidence>
<comment type="caution">
    <text evidence="1">The sequence shown here is derived from an EMBL/GenBank/DDBJ whole genome shotgun (WGS) entry which is preliminary data.</text>
</comment>
<gene>
    <name evidence="1" type="ORF">AAEO58_05490</name>
</gene>
<dbReference type="RefSeq" id="WP_341682557.1">
    <property type="nucleotide sequence ID" value="NZ_JBBYHT010000002.1"/>
</dbReference>
<evidence type="ECO:0000313" key="2">
    <source>
        <dbReference type="Proteomes" id="UP001393056"/>
    </source>
</evidence>
<reference evidence="1 2" key="1">
    <citation type="submission" date="2024-04" db="EMBL/GenBank/DDBJ databases">
        <title>Flavobacterium sp. DGU41 16S ribosomal RNA gene Genome sequencing and assembly.</title>
        <authorList>
            <person name="Park S."/>
        </authorList>
    </citation>
    <scope>NUCLEOTIDE SEQUENCE [LARGE SCALE GENOMIC DNA]</scope>
    <source>
        <strain evidence="1 2">DGU41</strain>
    </source>
</reference>
<name>A0ABU9I6F8_9FLAO</name>
<dbReference type="Gene3D" id="2.60.34.30">
    <property type="entry name" value="Competence, DNA-entry nuclease inhibitor, ComJ"/>
    <property type="match status" value="1"/>
</dbReference>
<dbReference type="InterPro" id="IPR038691">
    <property type="entry name" value="ComJ_sf"/>
</dbReference>
<protein>
    <submittedName>
        <fullName evidence="1">Uncharacterized protein</fullName>
    </submittedName>
</protein>
<sequence>MKLNLKFATDYRQFYLNDKNANGNTGSENFWSESAFADKLAIEDGVLGIGIENDEGKVECEFEILNSKSLIDNFTDFDHVVEASLKIHSGILQIIDCPYSEVEMETEIENGEYRVRVYSINLNTAYEENPKDSYKIEIWKEAYSDRKVLKRFED</sequence>
<proteinExistence type="predicted"/>
<dbReference type="EMBL" id="JBBYHT010000002">
    <property type="protein sequence ID" value="MEL1247493.1"/>
    <property type="molecule type" value="Genomic_DNA"/>
</dbReference>
<dbReference type="Proteomes" id="UP001393056">
    <property type="component" value="Unassembled WGS sequence"/>
</dbReference>
<keyword evidence="2" id="KW-1185">Reference proteome</keyword>